<accession>A0A7X0FSJ3</accession>
<reference evidence="2 3" key="1">
    <citation type="submission" date="2020-08" db="EMBL/GenBank/DDBJ databases">
        <title>Sequencing the genomes of 1000 actinobacteria strains.</title>
        <authorList>
            <person name="Klenk H.-P."/>
        </authorList>
    </citation>
    <scope>NUCLEOTIDE SEQUENCE [LARGE SCALE GENOMIC DNA]</scope>
    <source>
        <strain evidence="2 3">DSM 12511</strain>
    </source>
</reference>
<feature type="chain" id="PRO_5031168343" evidence="1">
    <location>
        <begin position="22"/>
        <end position="196"/>
    </location>
</feature>
<dbReference type="EMBL" id="JACHML010000001">
    <property type="protein sequence ID" value="MBB6392901.1"/>
    <property type="molecule type" value="Genomic_DNA"/>
</dbReference>
<evidence type="ECO:0000256" key="1">
    <source>
        <dbReference type="SAM" id="SignalP"/>
    </source>
</evidence>
<dbReference type="PROSITE" id="PS51257">
    <property type="entry name" value="PROKAR_LIPOPROTEIN"/>
    <property type="match status" value="1"/>
</dbReference>
<protein>
    <submittedName>
        <fullName evidence="2">Uncharacterized protein</fullName>
    </submittedName>
</protein>
<proteinExistence type="predicted"/>
<evidence type="ECO:0000313" key="2">
    <source>
        <dbReference type="EMBL" id="MBB6392901.1"/>
    </source>
</evidence>
<keyword evidence="3" id="KW-1185">Reference proteome</keyword>
<organism evidence="2 3">
    <name type="scientific">Microbacterium thalassium</name>
    <dbReference type="NCBI Taxonomy" id="362649"/>
    <lineage>
        <taxon>Bacteria</taxon>
        <taxon>Bacillati</taxon>
        <taxon>Actinomycetota</taxon>
        <taxon>Actinomycetes</taxon>
        <taxon>Micrococcales</taxon>
        <taxon>Microbacteriaceae</taxon>
        <taxon>Microbacterium</taxon>
    </lineage>
</organism>
<gene>
    <name evidence="2" type="ORF">HD594_003214</name>
</gene>
<dbReference type="Proteomes" id="UP000537775">
    <property type="component" value="Unassembled WGS sequence"/>
</dbReference>
<keyword evidence="1" id="KW-0732">Signal</keyword>
<evidence type="ECO:0000313" key="3">
    <source>
        <dbReference type="Proteomes" id="UP000537775"/>
    </source>
</evidence>
<dbReference type="RefSeq" id="WP_184752056.1">
    <property type="nucleotide sequence ID" value="NZ_BAAAJR010000001.1"/>
</dbReference>
<dbReference type="AlphaFoldDB" id="A0A7X0FSJ3"/>
<feature type="signal peptide" evidence="1">
    <location>
        <begin position="1"/>
        <end position="21"/>
    </location>
</feature>
<comment type="caution">
    <text evidence="2">The sequence shown here is derived from an EMBL/GenBank/DDBJ whole genome shotgun (WGS) entry which is preliminary data.</text>
</comment>
<name>A0A7X0FSJ3_9MICO</name>
<sequence>MTRHHARATLLVAAVAGVALALSGCAGGGDGSTDAADAEAGGSVGGGSECTTALTATLPDGTSVSLTEAGAATFGDGVSYSTFAADFAPDPDTNLLLEYPPVPDDGTIAYISTAVFNQETDHPALAPGDEIAWTRDFDVVTFAVIVQSGADQFSTSTDGAGTLSVSEVSDDRICFDLEYTDAEKAVSGTLSADVVS</sequence>